<evidence type="ECO:0000313" key="4">
    <source>
        <dbReference type="Proteomes" id="UP000034498"/>
    </source>
</evidence>
<feature type="non-terminal residue" evidence="3">
    <location>
        <position position="1"/>
    </location>
</feature>
<dbReference type="Pfam" id="PF20990">
    <property type="entry name" value="DUF2207_C"/>
    <property type="match status" value="1"/>
</dbReference>
<keyword evidence="1" id="KW-0812">Transmembrane</keyword>
<evidence type="ECO:0000259" key="2">
    <source>
        <dbReference type="Pfam" id="PF20990"/>
    </source>
</evidence>
<feature type="transmembrane region" description="Helical" evidence="1">
    <location>
        <begin position="91"/>
        <end position="115"/>
    </location>
</feature>
<comment type="caution">
    <text evidence="3">The sequence shown here is derived from an EMBL/GenBank/DDBJ whole genome shotgun (WGS) entry which is preliminary data.</text>
</comment>
<sequence length="244" mass="27551">IFIVNKGSGQFSFGIKKAADFAEMPGLKPFEKALLSKVFLPRAYKSTVEDVDMRIGRHIFSRRMAEFYLHVYNMATEVGYFKKNPAKVHMAYKYTGIVLFFLSFAGFIIGSIIGIDPKFSLVFWVGGMTAAAAIIRLSGFMPARSQKGSEELKKWLSFREYLTDSKPAGADALQGKFEEYLAYAIVLGAEVEWVKRFVDEPFAKPAWYDSVERAITLENFATQLFPLISYVSDNLARSHEPTVE</sequence>
<dbReference type="InterPro" id="IPR048389">
    <property type="entry name" value="YciQ-like_C"/>
</dbReference>
<organism evidence="3 4">
    <name type="scientific">Berkelbacteria bacterium GW2011_GWB1_38_5</name>
    <dbReference type="NCBI Taxonomy" id="1618336"/>
    <lineage>
        <taxon>Bacteria</taxon>
        <taxon>Candidatus Berkelbacteria</taxon>
    </lineage>
</organism>
<name>A0A0G0K2L7_9BACT</name>
<feature type="transmembrane region" description="Helical" evidence="1">
    <location>
        <begin position="121"/>
        <end position="139"/>
    </location>
</feature>
<gene>
    <name evidence="3" type="ORF">US94_C0018G0001</name>
</gene>
<protein>
    <recommendedName>
        <fullName evidence="2">Predicted membrane protein YciQ-like C-terminal domain-containing protein</fullName>
    </recommendedName>
</protein>
<dbReference type="Proteomes" id="UP000034498">
    <property type="component" value="Unassembled WGS sequence"/>
</dbReference>
<accession>A0A0G0K2L7</accession>
<proteinExistence type="predicted"/>
<evidence type="ECO:0000256" key="1">
    <source>
        <dbReference type="SAM" id="Phobius"/>
    </source>
</evidence>
<keyword evidence="1" id="KW-1133">Transmembrane helix</keyword>
<evidence type="ECO:0000313" key="3">
    <source>
        <dbReference type="EMBL" id="KKQ73963.1"/>
    </source>
</evidence>
<dbReference type="EMBL" id="LBUX01000018">
    <property type="protein sequence ID" value="KKQ73963.1"/>
    <property type="molecule type" value="Genomic_DNA"/>
</dbReference>
<reference evidence="3 4" key="1">
    <citation type="journal article" date="2015" name="Nature">
        <title>rRNA introns, odd ribosomes, and small enigmatic genomes across a large radiation of phyla.</title>
        <authorList>
            <person name="Brown C.T."/>
            <person name="Hug L.A."/>
            <person name="Thomas B.C."/>
            <person name="Sharon I."/>
            <person name="Castelle C.J."/>
            <person name="Singh A."/>
            <person name="Wilkins M.J."/>
            <person name="Williams K.H."/>
            <person name="Banfield J.F."/>
        </authorList>
    </citation>
    <scope>NUCLEOTIDE SEQUENCE [LARGE SCALE GENOMIC DNA]</scope>
</reference>
<keyword evidence="1" id="KW-0472">Membrane</keyword>
<feature type="domain" description="Predicted membrane protein YciQ-like C-terminal" evidence="2">
    <location>
        <begin position="23"/>
        <end position="197"/>
    </location>
</feature>
<dbReference type="AlphaFoldDB" id="A0A0G0K2L7"/>